<dbReference type="EMBL" id="JBHTBH010000014">
    <property type="protein sequence ID" value="MFC7330891.1"/>
    <property type="molecule type" value="Genomic_DNA"/>
</dbReference>
<dbReference type="NCBIfam" id="NF045659">
    <property type="entry name" value="DiMArgaseDdahMtb"/>
    <property type="match status" value="1"/>
</dbReference>
<dbReference type="PANTHER" id="PTHR47271">
    <property type="entry name" value="ARGININE DEIMINASE"/>
    <property type="match status" value="1"/>
</dbReference>
<name>A0ABW2KNN9_9ACTN</name>
<accession>A0ABW2KNN9</accession>
<protein>
    <submittedName>
        <fullName evidence="1">Dimethylargininase</fullName>
        <ecNumber evidence="1">3.5.3.18</ecNumber>
    </submittedName>
</protein>
<keyword evidence="1" id="KW-0378">Hydrolase</keyword>
<dbReference type="PANTHER" id="PTHR47271:SF2">
    <property type="entry name" value="ARGININE DEIMINASE"/>
    <property type="match status" value="1"/>
</dbReference>
<evidence type="ECO:0000313" key="2">
    <source>
        <dbReference type="Proteomes" id="UP001596540"/>
    </source>
</evidence>
<reference evidence="2" key="1">
    <citation type="journal article" date="2019" name="Int. J. Syst. Evol. Microbiol.">
        <title>The Global Catalogue of Microorganisms (GCM) 10K type strain sequencing project: providing services to taxonomists for standard genome sequencing and annotation.</title>
        <authorList>
            <consortium name="The Broad Institute Genomics Platform"/>
            <consortium name="The Broad Institute Genome Sequencing Center for Infectious Disease"/>
            <person name="Wu L."/>
            <person name="Ma J."/>
        </authorList>
    </citation>
    <scope>NUCLEOTIDE SEQUENCE [LARGE SCALE GENOMIC DNA]</scope>
    <source>
        <strain evidence="2">CGMCC 4.7382</strain>
    </source>
</reference>
<dbReference type="EC" id="3.5.3.18" evidence="1"/>
<comment type="caution">
    <text evidence="1">The sequence shown here is derived from an EMBL/GenBank/DDBJ whole genome shotgun (WGS) entry which is preliminary data.</text>
</comment>
<keyword evidence="2" id="KW-1185">Reference proteome</keyword>
<evidence type="ECO:0000313" key="1">
    <source>
        <dbReference type="EMBL" id="MFC7330891.1"/>
    </source>
</evidence>
<dbReference type="SUPFAM" id="SSF55909">
    <property type="entry name" value="Pentein"/>
    <property type="match status" value="1"/>
</dbReference>
<proteinExistence type="predicted"/>
<gene>
    <name evidence="1" type="primary">ddaH</name>
    <name evidence="1" type="ORF">ACFQRF_24455</name>
</gene>
<dbReference type="GO" id="GO:0016403">
    <property type="term" value="F:dimethylargininase activity"/>
    <property type="evidence" value="ECO:0007669"/>
    <property type="project" value="UniProtKB-EC"/>
</dbReference>
<dbReference type="Gene3D" id="3.75.10.10">
    <property type="entry name" value="L-arginine/glycine Amidinotransferase, Chain A"/>
    <property type="match status" value="1"/>
</dbReference>
<organism evidence="1 2">
    <name type="scientific">Marinactinospora rubrisoli</name>
    <dbReference type="NCBI Taxonomy" id="2715399"/>
    <lineage>
        <taxon>Bacteria</taxon>
        <taxon>Bacillati</taxon>
        <taxon>Actinomycetota</taxon>
        <taxon>Actinomycetes</taxon>
        <taxon>Streptosporangiales</taxon>
        <taxon>Nocardiopsidaceae</taxon>
        <taxon>Marinactinospora</taxon>
    </lineage>
</organism>
<dbReference type="RefSeq" id="WP_379873530.1">
    <property type="nucleotide sequence ID" value="NZ_JBHTBH010000014.1"/>
</dbReference>
<dbReference type="Proteomes" id="UP001596540">
    <property type="component" value="Unassembled WGS sequence"/>
</dbReference>
<sequence length="286" mass="30796">MRPSPVLSEVDGRTRVSTTRHYLMCPPAHFAVSYTINAWMNPAVPVDRELAVAQWEQLRAVYLELGHRVSLLEPVPGLADMVFAANGALVIGGIAYGARFRHPERSPEEAAHREWLTAHGGRFVAAEHVNEGEGDFAVTRDRVLAGTGFRTEPAAHLEAQEVFGLPVVSLRLVDPRFYHLDTALTVLDDGVHSGRADIAYYPGAFSAAAQRVLDRMFPDALRVAEADAAALGLNAVSDGRNVVLPEQATGLAAALAERGYHPIGVDMSELAKSGGGPKCCTQEIRA</sequence>